<accession>A0ABU7U202</accession>
<evidence type="ECO:0000313" key="1">
    <source>
        <dbReference type="EMBL" id="MEE8658495.1"/>
    </source>
</evidence>
<keyword evidence="2" id="KW-1185">Reference proteome</keyword>
<name>A0ABU7U202_9PROT</name>
<comment type="caution">
    <text evidence="1">The sequence shown here is derived from an EMBL/GenBank/DDBJ whole genome shotgun (WGS) entry which is preliminary data.</text>
</comment>
<dbReference type="EMBL" id="JAWJZY010000002">
    <property type="protein sequence ID" value="MEE8658495.1"/>
    <property type="molecule type" value="Genomic_DNA"/>
</dbReference>
<sequence>MRAVFSSLRQTEWGKMMLRFYFLCAAWAAFFMSVPDVEARPFIAKSIQTDAIKTADSVLRISDSSGDMMTLSKTSTDILSDDLTVSGASLFKSTVSFDKMPAFSAGITMSTLMTDTDTTAPIHFDPMTLREFYGQFRSFYGFTNTQIDDLYDYAETVEKESKERDAKLLPLAGGTVTGSTTFEKMLDLPGGIQYAVHLFSADGSDEGALGDLIDGLGTSLSNETDRAKTAEGLLMPKSGGEFGGSVTAASLTSRNGLGLDKGDVRIGTSGNLILTTSANAVAAYFSSDASGDLLINTGIAGGGGIRPVAYTFDALTKSPTTGSIHICSDCMINGHRFVAVMWNGSAWTGLSGEEVTH</sequence>
<proteinExistence type="predicted"/>
<evidence type="ECO:0000313" key="2">
    <source>
        <dbReference type="Proteomes" id="UP001312908"/>
    </source>
</evidence>
<organism evidence="1 2">
    <name type="scientific">Sorlinia euscelidii</name>
    <dbReference type="NCBI Taxonomy" id="3081148"/>
    <lineage>
        <taxon>Bacteria</taxon>
        <taxon>Pseudomonadati</taxon>
        <taxon>Pseudomonadota</taxon>
        <taxon>Alphaproteobacteria</taxon>
        <taxon>Acetobacterales</taxon>
        <taxon>Acetobacteraceae</taxon>
        <taxon>Sorlinia</taxon>
    </lineage>
</organism>
<reference evidence="1 2" key="1">
    <citation type="submission" date="2023-10" db="EMBL/GenBank/DDBJ databases">
        <title>Sorlinia euscelidii gen. nov., sp. nov., an acetic acid bacteria isolated from the gut of Euscelidius variegatus emitter.</title>
        <authorList>
            <person name="Michoud G."/>
            <person name="Marasco R."/>
            <person name="Seferji K."/>
            <person name="Gonella E."/>
            <person name="Garuglieri E."/>
            <person name="Alma A."/>
            <person name="Mapelli F."/>
            <person name="Borin S."/>
            <person name="Daffonchio D."/>
            <person name="Crotti E."/>
        </authorList>
    </citation>
    <scope>NUCLEOTIDE SEQUENCE [LARGE SCALE GENOMIC DNA]</scope>
    <source>
        <strain evidence="1 2">EV16P</strain>
    </source>
</reference>
<gene>
    <name evidence="1" type="ORF">DOFOFD_05675</name>
</gene>
<protein>
    <submittedName>
        <fullName evidence="1">Uncharacterized protein</fullName>
    </submittedName>
</protein>
<dbReference type="Proteomes" id="UP001312908">
    <property type="component" value="Unassembled WGS sequence"/>
</dbReference>